<gene>
    <name evidence="1" type="ORF">METZ01_LOCUS9712</name>
</gene>
<proteinExistence type="predicted"/>
<feature type="non-terminal residue" evidence="1">
    <location>
        <position position="1"/>
    </location>
</feature>
<sequence>VPLKNNCFNINSYNQASEIISICKKNNKVPILFIKYFLINGFGIHWLQELQRLLLTRFTSKNYKIYVDSKKNYGLFIDLVENQVSYIKVNANNETLKRLKQIAKLNKVLINPKFSIVDLSKTKNLQLKIEKNIK</sequence>
<evidence type="ECO:0000313" key="1">
    <source>
        <dbReference type="EMBL" id="SUZ56858.1"/>
    </source>
</evidence>
<dbReference type="EMBL" id="UINC01000527">
    <property type="protein sequence ID" value="SUZ56858.1"/>
    <property type="molecule type" value="Genomic_DNA"/>
</dbReference>
<organism evidence="1">
    <name type="scientific">marine metagenome</name>
    <dbReference type="NCBI Taxonomy" id="408172"/>
    <lineage>
        <taxon>unclassified sequences</taxon>
        <taxon>metagenomes</taxon>
        <taxon>ecological metagenomes</taxon>
    </lineage>
</organism>
<name>A0A381NSN0_9ZZZZ</name>
<accession>A0A381NSN0</accession>
<reference evidence="1" key="1">
    <citation type="submission" date="2018-05" db="EMBL/GenBank/DDBJ databases">
        <authorList>
            <person name="Lanie J.A."/>
            <person name="Ng W.-L."/>
            <person name="Kazmierczak K.M."/>
            <person name="Andrzejewski T.M."/>
            <person name="Davidsen T.M."/>
            <person name="Wayne K.J."/>
            <person name="Tettelin H."/>
            <person name="Glass J.I."/>
            <person name="Rusch D."/>
            <person name="Podicherti R."/>
            <person name="Tsui H.-C.T."/>
            <person name="Winkler M.E."/>
        </authorList>
    </citation>
    <scope>NUCLEOTIDE SEQUENCE</scope>
</reference>
<dbReference type="AlphaFoldDB" id="A0A381NSN0"/>
<protein>
    <submittedName>
        <fullName evidence="1">Uncharacterized protein</fullName>
    </submittedName>
</protein>